<evidence type="ECO:0000256" key="3">
    <source>
        <dbReference type="ARBA" id="ARBA00022801"/>
    </source>
</evidence>
<protein>
    <recommendedName>
        <fullName evidence="2 5">Alpha-galactosidase</fullName>
        <ecNumber evidence="2 5">3.2.1.22</ecNumber>
    </recommendedName>
</protein>
<organism evidence="10 11">
    <name type="scientific">Lomentospora prolificans</name>
    <dbReference type="NCBI Taxonomy" id="41688"/>
    <lineage>
        <taxon>Eukaryota</taxon>
        <taxon>Fungi</taxon>
        <taxon>Dikarya</taxon>
        <taxon>Ascomycota</taxon>
        <taxon>Pezizomycotina</taxon>
        <taxon>Sordariomycetes</taxon>
        <taxon>Hypocreomycetidae</taxon>
        <taxon>Microascales</taxon>
        <taxon>Microascaceae</taxon>
        <taxon>Lomentospora</taxon>
    </lineage>
</organism>
<dbReference type="InterPro" id="IPR002252">
    <property type="entry name" value="Glyco_hydro_36"/>
</dbReference>
<feature type="domain" description="Glycosyl hydrolase family 36 C-terminal" evidence="8">
    <location>
        <begin position="646"/>
        <end position="724"/>
    </location>
</feature>
<dbReference type="InterPro" id="IPR031704">
    <property type="entry name" value="Glyco_hydro_36_N"/>
</dbReference>
<dbReference type="FunFam" id="3.20.20.70:FF:000118">
    <property type="entry name" value="Alpha-galactosidase"/>
    <property type="match status" value="1"/>
</dbReference>
<dbReference type="PANTHER" id="PTHR43053:SF3">
    <property type="entry name" value="ALPHA-GALACTOSIDASE C-RELATED"/>
    <property type="match status" value="1"/>
</dbReference>
<evidence type="ECO:0000256" key="1">
    <source>
        <dbReference type="ARBA" id="ARBA00001255"/>
    </source>
</evidence>
<keyword evidence="11" id="KW-1185">Reference proteome</keyword>
<comment type="similarity">
    <text evidence="5">Belongs to the glycosyl hydrolase.</text>
</comment>
<feature type="binding site" evidence="7">
    <location>
        <begin position="481"/>
        <end position="485"/>
    </location>
    <ligand>
        <name>substrate</name>
    </ligand>
</feature>
<evidence type="ECO:0000259" key="9">
    <source>
        <dbReference type="Pfam" id="PF16875"/>
    </source>
</evidence>
<gene>
    <name evidence="10" type="ORF">jhhlp_002767</name>
</gene>
<dbReference type="Pfam" id="PF16874">
    <property type="entry name" value="Glyco_hydro_36C"/>
    <property type="match status" value="1"/>
</dbReference>
<dbReference type="PANTHER" id="PTHR43053">
    <property type="entry name" value="GLYCOSIDASE FAMILY 31"/>
    <property type="match status" value="1"/>
</dbReference>
<feature type="binding site" evidence="7">
    <location>
        <position position="194"/>
    </location>
    <ligand>
        <name>substrate</name>
    </ligand>
</feature>
<sequence length="728" mass="81667">MASNKLIKANIVSDGKSFALNSEKISYRFHADESSGDLVSDHFGGIATEDVQLANIEVNGWAEMPVRIRREYPDLGRGDFRIPAIRIRQSVGHAISDLRYESHKVVDGKPALPGLPSTFGDEKSVSTLIVRLEDTHSSVSVDLSYSIFPKHDAVVRSAKITNNGDREITIENLSSFSVDFPPQELEMIGLRGEWSREAATERRKIHYGTQGFGSATGYSSHLHNPFLAIVTPTTTESQGDAWGFSLVYTGSFAVNVEKGSQGFTRAVIGFNPYHLSWPLAAGESLVTPECIAVYSASGIGHMSRRFHRFFREHLIRPAYVNRPRPVLLNSWEGLSFNFDEEAIYKLAQDSAALGVKLFVLDDGWFGVKHPRLADNAGLGDWEANPDRFPEGIGHLVDRVQKLQVANTDQKLKFGLWFEPEMVNPRSSLYEKHPDWVLHAEDYPRTEARSQLVLNLSLLEVQDFVIESVSKILGSTAISYVKWDNNRGMHEISHPSVAHKYILGMYRVFDTLTKRFPKVLWEGCASGGGRFDPGILHYFDQVWTSDNTDAAERVYIQFGTSLVYPPSTMGAHISAVPNWSTKRWTSIVFRGHVAMMGGSFGLELTPAEMPEEERAKVPELIALSEKINPIIINGDLWRLNNPQDSNWPAALFLSQDRQRGVLFYFQLRAHIHHAFPFVKLQGLDPEARYKVTCSNNGEATYSGATLMNVGLQYIFHGDYQSRVVFIDRL</sequence>
<dbReference type="EMBL" id="NLAX01000008">
    <property type="protein sequence ID" value="PKS11008.1"/>
    <property type="molecule type" value="Genomic_DNA"/>
</dbReference>
<dbReference type="Gene3D" id="2.60.40.1180">
    <property type="entry name" value="Golgi alpha-mannosidase II"/>
    <property type="match status" value="1"/>
</dbReference>
<feature type="binding site" evidence="7">
    <location>
        <position position="448"/>
    </location>
    <ligand>
        <name>substrate</name>
    </ligand>
</feature>
<proteinExistence type="inferred from homology"/>
<dbReference type="Proteomes" id="UP000233524">
    <property type="component" value="Unassembled WGS sequence"/>
</dbReference>
<dbReference type="GO" id="GO:0004557">
    <property type="term" value="F:alpha-galactosidase activity"/>
    <property type="evidence" value="ECO:0007669"/>
    <property type="project" value="UniProtKB-UniRule"/>
</dbReference>
<comment type="function">
    <text evidence="5">Hydrolyzes a variety of simple alpha-D-galactoside as well as more complex molecules such as oligosaccharides and polysaccharides.</text>
</comment>
<keyword evidence="3 5" id="KW-0378">Hydrolase</keyword>
<feature type="active site" description="Proton donor" evidence="6">
    <location>
        <position position="545"/>
    </location>
</feature>
<name>A0A2N3NF04_9PEZI</name>
<dbReference type="AlphaFoldDB" id="A0A2N3NF04"/>
<dbReference type="Gene3D" id="2.70.98.60">
    <property type="entry name" value="alpha-galactosidase from lactobacil brevis"/>
    <property type="match status" value="1"/>
</dbReference>
<dbReference type="PRINTS" id="PR00743">
    <property type="entry name" value="GLHYDRLASE36"/>
</dbReference>
<dbReference type="CDD" id="cd14791">
    <property type="entry name" value="GH36"/>
    <property type="match status" value="1"/>
</dbReference>
<evidence type="ECO:0000256" key="6">
    <source>
        <dbReference type="PIRSR" id="PIRSR005536-1"/>
    </source>
</evidence>
<evidence type="ECO:0000256" key="4">
    <source>
        <dbReference type="ARBA" id="ARBA00023295"/>
    </source>
</evidence>
<feature type="binding site" evidence="7">
    <location>
        <position position="523"/>
    </location>
    <ligand>
        <name>substrate</name>
    </ligand>
</feature>
<feature type="domain" description="Glycosyl hydrolase family 36 N-terminal" evidence="9">
    <location>
        <begin position="39"/>
        <end position="280"/>
    </location>
</feature>
<dbReference type="EC" id="3.2.1.22" evidence="2 5"/>
<evidence type="ECO:0000313" key="10">
    <source>
        <dbReference type="EMBL" id="PKS11008.1"/>
    </source>
</evidence>
<dbReference type="InterPro" id="IPR017853">
    <property type="entry name" value="GH"/>
</dbReference>
<dbReference type="InterPro" id="IPR031705">
    <property type="entry name" value="Glyco_hydro_36_C"/>
</dbReference>
<dbReference type="Gene3D" id="3.20.20.70">
    <property type="entry name" value="Aldolase class I"/>
    <property type="match status" value="1"/>
</dbReference>
<keyword evidence="4 5" id="KW-0326">Glycosidase</keyword>
<feature type="binding site" evidence="7">
    <location>
        <begin position="361"/>
        <end position="362"/>
    </location>
    <ligand>
        <name>substrate</name>
    </ligand>
</feature>
<evidence type="ECO:0000256" key="7">
    <source>
        <dbReference type="PIRSR" id="PIRSR005536-2"/>
    </source>
</evidence>
<evidence type="ECO:0000259" key="8">
    <source>
        <dbReference type="Pfam" id="PF16874"/>
    </source>
</evidence>
<dbReference type="SUPFAM" id="SSF51445">
    <property type="entry name" value="(Trans)glycosidases"/>
    <property type="match status" value="1"/>
</dbReference>
<dbReference type="InterPro" id="IPR013785">
    <property type="entry name" value="Aldolase_TIM"/>
</dbReference>
<dbReference type="GO" id="GO:0016052">
    <property type="term" value="P:carbohydrate catabolic process"/>
    <property type="evidence" value="ECO:0007669"/>
    <property type="project" value="InterPro"/>
</dbReference>
<dbReference type="InterPro" id="IPR013780">
    <property type="entry name" value="Glyco_hydro_b"/>
</dbReference>
<dbReference type="STRING" id="41688.A0A2N3NF04"/>
<evidence type="ECO:0000256" key="2">
    <source>
        <dbReference type="ARBA" id="ARBA00012755"/>
    </source>
</evidence>
<dbReference type="InterPro" id="IPR050985">
    <property type="entry name" value="Alpha-glycosidase_related"/>
</dbReference>
<dbReference type="VEuPathDB" id="FungiDB:jhhlp_002767"/>
<feature type="active site" description="Nucleophile" evidence="6">
    <location>
        <position position="483"/>
    </location>
</feature>
<dbReference type="PIRSF" id="PIRSF005536">
    <property type="entry name" value="Agal"/>
    <property type="match status" value="1"/>
</dbReference>
<evidence type="ECO:0000256" key="5">
    <source>
        <dbReference type="PIRNR" id="PIRNR005536"/>
    </source>
</evidence>
<feature type="binding site" evidence="7">
    <location>
        <position position="545"/>
    </location>
    <ligand>
        <name>substrate</name>
    </ligand>
</feature>
<dbReference type="Pfam" id="PF16875">
    <property type="entry name" value="Glyco_hydro_36N"/>
    <property type="match status" value="1"/>
</dbReference>
<comment type="catalytic activity">
    <reaction evidence="1 5">
        <text>Hydrolysis of terminal, non-reducing alpha-D-galactose residues in alpha-D-galactosides, including galactose oligosaccharides, galactomannans and galactolipids.</text>
        <dbReference type="EC" id="3.2.1.22"/>
    </reaction>
</comment>
<dbReference type="OrthoDB" id="5795902at2759"/>
<dbReference type="InterPro" id="IPR038417">
    <property type="entry name" value="Alpga-gal_N_sf"/>
</dbReference>
<comment type="caution">
    <text evidence="10">The sequence shown here is derived from an EMBL/GenBank/DDBJ whole genome shotgun (WGS) entry which is preliminary data.</text>
</comment>
<accession>A0A2N3NF04</accession>
<evidence type="ECO:0000313" key="11">
    <source>
        <dbReference type="Proteomes" id="UP000233524"/>
    </source>
</evidence>
<dbReference type="Pfam" id="PF02065">
    <property type="entry name" value="Melibiase"/>
    <property type="match status" value="1"/>
</dbReference>
<reference evidence="10 11" key="1">
    <citation type="journal article" date="2017" name="G3 (Bethesda)">
        <title>First Draft Genome Sequence of the Pathogenic Fungus Lomentospora prolificans (Formerly Scedosporium prolificans).</title>
        <authorList>
            <person name="Luo R."/>
            <person name="Zimin A."/>
            <person name="Workman R."/>
            <person name="Fan Y."/>
            <person name="Pertea G."/>
            <person name="Grossman N."/>
            <person name="Wear M.P."/>
            <person name="Jia B."/>
            <person name="Miller H."/>
            <person name="Casadevall A."/>
            <person name="Timp W."/>
            <person name="Zhang S.X."/>
            <person name="Salzberg S.L."/>
        </authorList>
    </citation>
    <scope>NUCLEOTIDE SEQUENCE [LARGE SCALE GENOMIC DNA]</scope>
    <source>
        <strain evidence="10 11">JHH-5317</strain>
    </source>
</reference>
<dbReference type="InParanoid" id="A0A2N3NF04"/>